<dbReference type="GO" id="GO:0016491">
    <property type="term" value="F:oxidoreductase activity"/>
    <property type="evidence" value="ECO:0007669"/>
    <property type="project" value="UniProtKB-KW"/>
</dbReference>
<proteinExistence type="predicted"/>
<name>A0A2T5TW66_9SPHN</name>
<dbReference type="GeneID" id="91007888"/>
<evidence type="ECO:0000259" key="2">
    <source>
        <dbReference type="Pfam" id="PF03807"/>
    </source>
</evidence>
<reference evidence="3 4" key="1">
    <citation type="submission" date="2018-04" db="EMBL/GenBank/DDBJ databases">
        <title>Genomic Encyclopedia of Type Strains, Phase III (KMG-III): the genomes of soil and plant-associated and newly described type strains.</title>
        <authorList>
            <person name="Whitman W."/>
        </authorList>
    </citation>
    <scope>NUCLEOTIDE SEQUENCE [LARGE SCALE GENOMIC DNA]</scope>
    <source>
        <strain evidence="3 4">MA-olki</strain>
    </source>
</reference>
<dbReference type="InterPro" id="IPR051267">
    <property type="entry name" value="STEAP_metalloreductase"/>
</dbReference>
<dbReference type="EMBL" id="QAYE01000020">
    <property type="protein sequence ID" value="PTW43505.1"/>
    <property type="molecule type" value="Genomic_DNA"/>
</dbReference>
<dbReference type="Proteomes" id="UP000244013">
    <property type="component" value="Unassembled WGS sequence"/>
</dbReference>
<dbReference type="RefSeq" id="WP_107956036.1">
    <property type="nucleotide sequence ID" value="NZ_QAYE01000020.1"/>
</dbReference>
<dbReference type="OrthoDB" id="5524287at2"/>
<keyword evidence="1" id="KW-0560">Oxidoreductase</keyword>
<evidence type="ECO:0000256" key="1">
    <source>
        <dbReference type="ARBA" id="ARBA00023002"/>
    </source>
</evidence>
<dbReference type="InterPro" id="IPR036291">
    <property type="entry name" value="NAD(P)-bd_dom_sf"/>
</dbReference>
<accession>A0A2T5TW66</accession>
<dbReference type="AlphaFoldDB" id="A0A2T5TW66"/>
<dbReference type="InterPro" id="IPR028939">
    <property type="entry name" value="P5C_Rdtase_cat_N"/>
</dbReference>
<dbReference type="PANTHER" id="PTHR14239">
    <property type="entry name" value="DUDULIN-RELATED"/>
    <property type="match status" value="1"/>
</dbReference>
<dbReference type="SUPFAM" id="SSF51735">
    <property type="entry name" value="NAD(P)-binding Rossmann-fold domains"/>
    <property type="match status" value="1"/>
</dbReference>
<dbReference type="Gene3D" id="3.40.50.720">
    <property type="entry name" value="NAD(P)-binding Rossmann-like Domain"/>
    <property type="match status" value="1"/>
</dbReference>
<evidence type="ECO:0000313" key="3">
    <source>
        <dbReference type="EMBL" id="PTW43505.1"/>
    </source>
</evidence>
<evidence type="ECO:0000313" key="4">
    <source>
        <dbReference type="Proteomes" id="UP000244013"/>
    </source>
</evidence>
<dbReference type="Pfam" id="PF03807">
    <property type="entry name" value="F420_oxidored"/>
    <property type="match status" value="1"/>
</dbReference>
<organism evidence="3 4">
    <name type="scientific">Sphingomonas faeni</name>
    <dbReference type="NCBI Taxonomy" id="185950"/>
    <lineage>
        <taxon>Bacteria</taxon>
        <taxon>Pseudomonadati</taxon>
        <taxon>Pseudomonadota</taxon>
        <taxon>Alphaproteobacteria</taxon>
        <taxon>Sphingomonadales</taxon>
        <taxon>Sphingomonadaceae</taxon>
        <taxon>Sphingomonas</taxon>
    </lineage>
</organism>
<gene>
    <name evidence="3" type="ORF">C8J25_12019</name>
</gene>
<comment type="caution">
    <text evidence="3">The sequence shown here is derived from an EMBL/GenBank/DDBJ whole genome shotgun (WGS) entry which is preliminary data.</text>
</comment>
<protein>
    <recommendedName>
        <fullName evidence="2">Pyrroline-5-carboxylate reductase catalytic N-terminal domain-containing protein</fullName>
    </recommendedName>
</protein>
<sequence>MKIGILGTGHIGKTLVTRLSKAGHKVKVANSRGPETIDPELLSAGARAVTTEDALADVEVVILSIPLNRIAGIAQLVARLPDETVVIDTSNYYPFRDSKIQAIEDGQVESLWVAEQLGRPIAKAWNAIGSASLAKKGKPAGSPDRIAIPVAADRERDRQVTMALVSDTGLDAFDAGSLATSWRQQAGAPVYCTDLTLAEIPAALDAAEKDRLPKRRDLAVAVMQERLGDGTTNPDEDWGVRLVRAINM</sequence>
<feature type="domain" description="Pyrroline-5-carboxylate reductase catalytic N-terminal" evidence="2">
    <location>
        <begin position="2"/>
        <end position="92"/>
    </location>
</feature>